<dbReference type="RefSeq" id="XP_062661213.1">
    <property type="nucleotide sequence ID" value="XM_062803591.1"/>
</dbReference>
<sequence>MLSQVSRLPREGRKSAGTGLQYSKYGASDTYLTTVACPRRRILHWIASWKQDPGDAPENQNDQTQSGAAEPVEDTASIRSRRSNQSAQSAGSQASVLSFRSFKSHFSRLSRMSGSSQRSYENPVLESVQTILDLATKLEAESKPTILGIAHRSSGNRATQCTRYTQALKRLKEQVSGYATHPAVMYSSIHTSPRELVMLCDRVRLLDHGAHADTSTGSLALDSDLLNEVCDELASWFDNFFVVPDQQAQRYQAYISSPLRHEIHHDGMSGEVEGFRATEMTEPVEVPIPLVQEQRANPVPKKDVSHGLALTLPV</sequence>
<feature type="compositionally biased region" description="Low complexity" evidence="1">
    <location>
        <begin position="83"/>
        <end position="92"/>
    </location>
</feature>
<reference evidence="2" key="1">
    <citation type="journal article" date="2023" name="Mol. Phylogenet. Evol.">
        <title>Genome-scale phylogeny and comparative genomics of the fungal order Sordariales.</title>
        <authorList>
            <person name="Hensen N."/>
            <person name="Bonometti L."/>
            <person name="Westerberg I."/>
            <person name="Brannstrom I.O."/>
            <person name="Guillou S."/>
            <person name="Cros-Aarteil S."/>
            <person name="Calhoun S."/>
            <person name="Haridas S."/>
            <person name="Kuo A."/>
            <person name="Mondo S."/>
            <person name="Pangilinan J."/>
            <person name="Riley R."/>
            <person name="LaButti K."/>
            <person name="Andreopoulos B."/>
            <person name="Lipzen A."/>
            <person name="Chen C."/>
            <person name="Yan M."/>
            <person name="Daum C."/>
            <person name="Ng V."/>
            <person name="Clum A."/>
            <person name="Steindorff A."/>
            <person name="Ohm R.A."/>
            <person name="Martin F."/>
            <person name="Silar P."/>
            <person name="Natvig D.O."/>
            <person name="Lalanne C."/>
            <person name="Gautier V."/>
            <person name="Ament-Velasquez S.L."/>
            <person name="Kruys A."/>
            <person name="Hutchinson M.I."/>
            <person name="Powell A.J."/>
            <person name="Barry K."/>
            <person name="Miller A.N."/>
            <person name="Grigoriev I.V."/>
            <person name="Debuchy R."/>
            <person name="Gladieux P."/>
            <person name="Hiltunen Thoren M."/>
            <person name="Johannesson H."/>
        </authorList>
    </citation>
    <scope>NUCLEOTIDE SEQUENCE</scope>
    <source>
        <strain evidence="2">CBS 168.71</strain>
    </source>
</reference>
<proteinExistence type="predicted"/>
<reference evidence="2" key="2">
    <citation type="submission" date="2023-06" db="EMBL/GenBank/DDBJ databases">
        <authorList>
            <consortium name="Lawrence Berkeley National Laboratory"/>
            <person name="Haridas S."/>
            <person name="Hensen N."/>
            <person name="Bonometti L."/>
            <person name="Westerberg I."/>
            <person name="Brannstrom I.O."/>
            <person name="Guillou S."/>
            <person name="Cros-Aarteil S."/>
            <person name="Calhoun S."/>
            <person name="Kuo A."/>
            <person name="Mondo S."/>
            <person name="Pangilinan J."/>
            <person name="Riley R."/>
            <person name="Labutti K."/>
            <person name="Andreopoulos B."/>
            <person name="Lipzen A."/>
            <person name="Chen C."/>
            <person name="Yanf M."/>
            <person name="Daum C."/>
            <person name="Ng V."/>
            <person name="Clum A."/>
            <person name="Steindorff A."/>
            <person name="Ohm R."/>
            <person name="Martin F."/>
            <person name="Silar P."/>
            <person name="Natvig D."/>
            <person name="Lalanne C."/>
            <person name="Gautier V."/>
            <person name="Ament-Velasquez S.L."/>
            <person name="Kruys A."/>
            <person name="Hutchinson M.I."/>
            <person name="Powell A.J."/>
            <person name="Barry K."/>
            <person name="Miller A.N."/>
            <person name="Grigoriev I.V."/>
            <person name="Debuchy R."/>
            <person name="Gladieux P."/>
            <person name="Thoren M.H."/>
            <person name="Johannesson H."/>
        </authorList>
    </citation>
    <scope>NUCLEOTIDE SEQUENCE</scope>
    <source>
        <strain evidence="2">CBS 168.71</strain>
    </source>
</reference>
<dbReference type="Proteomes" id="UP001278766">
    <property type="component" value="Unassembled WGS sequence"/>
</dbReference>
<dbReference type="EMBL" id="JAUEPN010000003">
    <property type="protein sequence ID" value="KAK3297699.1"/>
    <property type="molecule type" value="Genomic_DNA"/>
</dbReference>
<organism evidence="2 3">
    <name type="scientific">Chaetomium fimeti</name>
    <dbReference type="NCBI Taxonomy" id="1854472"/>
    <lineage>
        <taxon>Eukaryota</taxon>
        <taxon>Fungi</taxon>
        <taxon>Dikarya</taxon>
        <taxon>Ascomycota</taxon>
        <taxon>Pezizomycotina</taxon>
        <taxon>Sordariomycetes</taxon>
        <taxon>Sordariomycetidae</taxon>
        <taxon>Sordariales</taxon>
        <taxon>Chaetomiaceae</taxon>
        <taxon>Chaetomium</taxon>
    </lineage>
</organism>
<evidence type="ECO:0000313" key="2">
    <source>
        <dbReference type="EMBL" id="KAK3297699.1"/>
    </source>
</evidence>
<accession>A0AAE0HJF4</accession>
<name>A0AAE0HJF4_9PEZI</name>
<evidence type="ECO:0000313" key="3">
    <source>
        <dbReference type="Proteomes" id="UP001278766"/>
    </source>
</evidence>
<feature type="compositionally biased region" description="Polar residues" evidence="1">
    <location>
        <begin position="58"/>
        <end position="67"/>
    </location>
</feature>
<gene>
    <name evidence="2" type="ORF">B0H64DRAFT_392827</name>
</gene>
<feature type="region of interest" description="Disordered" evidence="1">
    <location>
        <begin position="51"/>
        <end position="92"/>
    </location>
</feature>
<dbReference type="GeneID" id="87840539"/>
<dbReference type="AlphaFoldDB" id="A0AAE0HJF4"/>
<evidence type="ECO:0000256" key="1">
    <source>
        <dbReference type="SAM" id="MobiDB-lite"/>
    </source>
</evidence>
<comment type="caution">
    <text evidence="2">The sequence shown here is derived from an EMBL/GenBank/DDBJ whole genome shotgun (WGS) entry which is preliminary data.</text>
</comment>
<protein>
    <submittedName>
        <fullName evidence="2">Uncharacterized protein</fullName>
    </submittedName>
</protein>
<feature type="region of interest" description="Disordered" evidence="1">
    <location>
        <begin position="1"/>
        <end position="20"/>
    </location>
</feature>
<keyword evidence="3" id="KW-1185">Reference proteome</keyword>